<evidence type="ECO:0000259" key="8">
    <source>
        <dbReference type="Pfam" id="PF16198"/>
    </source>
</evidence>
<dbReference type="CDD" id="cd02573">
    <property type="entry name" value="PseudoU_synth_EcTruB"/>
    <property type="match status" value="1"/>
</dbReference>
<dbReference type="Gene3D" id="3.30.2350.10">
    <property type="entry name" value="Pseudouridine synthase"/>
    <property type="match status" value="1"/>
</dbReference>
<sequence length="305" mass="32331">MDPRARSRPPRRRVDGVLLLDKPAGLSSNAALQRAKRLFNAEKAGHTGTLDPLASGLLPLCFGDATKFAQALLDAGKVYVAGVRFGIATSTGDAEGAVVAEAPVTFTRAELEQAMSGFVGRIAQVPPRHSALKYQGRNYYDYARAGVEIPRVARPVDVDALELLDWTPPIAQWRVACGKGTYIRTLAEDVAVALACCAHLAALRRTATGPFDLDSAIALPALEALAPAERDALLLPADAPLAGIPRLDLDRDTAARLTLGQLATVSQRADGRFRGYGPAGRFLGLVEVTGGDLRAVRLVRPPDAP</sequence>
<feature type="active site" description="Nucleophile" evidence="5">
    <location>
        <position position="51"/>
    </location>
</feature>
<dbReference type="InterPro" id="IPR014780">
    <property type="entry name" value="tRNA_psdUridine_synth_TruB"/>
</dbReference>
<evidence type="ECO:0000256" key="1">
    <source>
        <dbReference type="ARBA" id="ARBA00000385"/>
    </source>
</evidence>
<dbReference type="GO" id="GO:0160148">
    <property type="term" value="F:tRNA pseudouridine(55) synthase activity"/>
    <property type="evidence" value="ECO:0007669"/>
    <property type="project" value="UniProtKB-EC"/>
</dbReference>
<evidence type="ECO:0000259" key="6">
    <source>
        <dbReference type="Pfam" id="PF01509"/>
    </source>
</evidence>
<accession>A0A0R7N6J4</accession>
<dbReference type="GO" id="GO:0003723">
    <property type="term" value="F:RNA binding"/>
    <property type="evidence" value="ECO:0007669"/>
    <property type="project" value="InterPro"/>
</dbReference>
<dbReference type="Pfam" id="PF01509">
    <property type="entry name" value="TruB_N"/>
    <property type="match status" value="1"/>
</dbReference>
<comment type="catalytic activity">
    <reaction evidence="1 5">
        <text>uridine(55) in tRNA = pseudouridine(55) in tRNA</text>
        <dbReference type="Rhea" id="RHEA:42532"/>
        <dbReference type="Rhea" id="RHEA-COMP:10101"/>
        <dbReference type="Rhea" id="RHEA-COMP:10102"/>
        <dbReference type="ChEBI" id="CHEBI:65314"/>
        <dbReference type="ChEBI" id="CHEBI:65315"/>
        <dbReference type="EC" id="5.4.99.25"/>
    </reaction>
</comment>
<evidence type="ECO:0000259" key="7">
    <source>
        <dbReference type="Pfam" id="PF09157"/>
    </source>
</evidence>
<dbReference type="InterPro" id="IPR015240">
    <property type="entry name" value="tRNA_sdUridine_synth_fam1_C"/>
</dbReference>
<feature type="domain" description="Pseudouridine synthase II N-terminal" evidence="6">
    <location>
        <begin position="36"/>
        <end position="183"/>
    </location>
</feature>
<dbReference type="EMBL" id="KR057702">
    <property type="protein sequence ID" value="AKQ70963.1"/>
    <property type="molecule type" value="Genomic_DNA"/>
</dbReference>
<dbReference type="NCBIfam" id="TIGR00431">
    <property type="entry name" value="TruB"/>
    <property type="match status" value="1"/>
</dbReference>
<organism evidence="9">
    <name type="scientific">bacterium enrichment culture</name>
    <dbReference type="NCBI Taxonomy" id="207831"/>
    <lineage>
        <taxon>Bacteria</taxon>
        <taxon>environmental samples</taxon>
    </lineage>
</organism>
<dbReference type="PANTHER" id="PTHR13767:SF2">
    <property type="entry name" value="PSEUDOURIDYLATE SYNTHASE TRUB1"/>
    <property type="match status" value="1"/>
</dbReference>
<dbReference type="HAMAP" id="MF_01080">
    <property type="entry name" value="TruB_bact"/>
    <property type="match status" value="1"/>
</dbReference>
<evidence type="ECO:0000313" key="9">
    <source>
        <dbReference type="EMBL" id="AKQ70963.1"/>
    </source>
</evidence>
<dbReference type="GO" id="GO:1990481">
    <property type="term" value="P:mRNA pseudouridine synthesis"/>
    <property type="evidence" value="ECO:0007669"/>
    <property type="project" value="TreeGrafter"/>
</dbReference>
<dbReference type="EC" id="5.4.99.25" evidence="5"/>
<evidence type="ECO:0000256" key="3">
    <source>
        <dbReference type="ARBA" id="ARBA00022694"/>
    </source>
</evidence>
<reference evidence="9" key="1">
    <citation type="journal article" date="2015" name="J. Microbiol. Biotechnol.">
        <title>Characterization of a Soil Metagenome-Derived Gene Encoding Wax Ester Synthase.</title>
        <authorList>
            <person name="Kim N.H."/>
            <person name="Park J.H."/>
            <person name="Chung E."/>
            <person name="So H.A."/>
            <person name="Lee M.H."/>
            <person name="Kim J.C."/>
            <person name="Hwang E.C."/>
            <person name="Lee S.W."/>
        </authorList>
    </citation>
    <scope>NUCLEOTIDE SEQUENCE</scope>
</reference>
<dbReference type="AlphaFoldDB" id="A0A0R7N6J4"/>
<comment type="similarity">
    <text evidence="2 5">Belongs to the pseudouridine synthase TruB family. Type 1 subfamily.</text>
</comment>
<dbReference type="GO" id="GO:0031119">
    <property type="term" value="P:tRNA pseudouridine synthesis"/>
    <property type="evidence" value="ECO:0007669"/>
    <property type="project" value="UniProtKB-UniRule"/>
</dbReference>
<dbReference type="SUPFAM" id="SSF55120">
    <property type="entry name" value="Pseudouridine synthase"/>
    <property type="match status" value="1"/>
</dbReference>
<name>A0A0R7N6J4_9BACT</name>
<protein>
    <recommendedName>
        <fullName evidence="5">tRNA pseudouridine synthase B</fullName>
        <ecNumber evidence="5">5.4.99.25</ecNumber>
    </recommendedName>
    <alternativeName>
        <fullName evidence="5">tRNA pseudouridine(55) synthase</fullName>
        <shortName evidence="5">Psi55 synthase</shortName>
    </alternativeName>
    <alternativeName>
        <fullName evidence="5">tRNA pseudouridylate synthase</fullName>
    </alternativeName>
    <alternativeName>
        <fullName evidence="5">tRNA-uridine isomerase</fullName>
    </alternativeName>
</protein>
<dbReference type="InterPro" id="IPR002501">
    <property type="entry name" value="PsdUridine_synth_N"/>
</dbReference>
<dbReference type="InterPro" id="IPR020103">
    <property type="entry name" value="PsdUridine_synth_cat_dom_sf"/>
</dbReference>
<keyword evidence="3 5" id="KW-0819">tRNA processing</keyword>
<gene>
    <name evidence="5" type="primary">truB</name>
</gene>
<keyword evidence="4 5" id="KW-0413">Isomerase</keyword>
<proteinExistence type="inferred from homology"/>
<comment type="function">
    <text evidence="5">Responsible for synthesis of pseudouridine from uracil-55 in the psi GC loop of transfer RNAs.</text>
</comment>
<feature type="domain" description="tRNA pseudouridylate synthase B C-terminal" evidence="8">
    <location>
        <begin position="184"/>
        <end position="241"/>
    </location>
</feature>
<dbReference type="InterPro" id="IPR032819">
    <property type="entry name" value="TruB_C"/>
</dbReference>
<evidence type="ECO:0000256" key="5">
    <source>
        <dbReference type="HAMAP-Rule" id="MF_01080"/>
    </source>
</evidence>
<dbReference type="Pfam" id="PF09157">
    <property type="entry name" value="TruB-C_2"/>
    <property type="match status" value="1"/>
</dbReference>
<dbReference type="Pfam" id="PF16198">
    <property type="entry name" value="TruB_C_2"/>
    <property type="match status" value="1"/>
</dbReference>
<feature type="domain" description="tRNA pseudouridine synthase II TruB subfamily 1 C-terminal" evidence="7">
    <location>
        <begin position="245"/>
        <end position="299"/>
    </location>
</feature>
<evidence type="ECO:0000256" key="2">
    <source>
        <dbReference type="ARBA" id="ARBA00005642"/>
    </source>
</evidence>
<dbReference type="PANTHER" id="PTHR13767">
    <property type="entry name" value="TRNA-PSEUDOURIDINE SYNTHASE"/>
    <property type="match status" value="1"/>
</dbReference>
<evidence type="ECO:0000256" key="4">
    <source>
        <dbReference type="ARBA" id="ARBA00023235"/>
    </source>
</evidence>